<proteinExistence type="predicted"/>
<evidence type="ECO:0000256" key="1">
    <source>
        <dbReference type="SAM" id="MobiDB-lite"/>
    </source>
</evidence>
<evidence type="ECO:0000313" key="2">
    <source>
        <dbReference type="EMBL" id="CAD9695282.1"/>
    </source>
</evidence>
<feature type="region of interest" description="Disordered" evidence="1">
    <location>
        <begin position="324"/>
        <end position="351"/>
    </location>
</feature>
<dbReference type="EMBL" id="HBHJ01019793">
    <property type="protein sequence ID" value="CAD9695282.1"/>
    <property type="molecule type" value="Transcribed_RNA"/>
</dbReference>
<gene>
    <name evidence="2" type="ORF">RMAR1173_LOCUS13095</name>
    <name evidence="3" type="ORF">RMAR1173_LOCUS13096</name>
</gene>
<feature type="compositionally biased region" description="Low complexity" evidence="1">
    <location>
        <begin position="281"/>
        <end position="297"/>
    </location>
</feature>
<accession>A0A6U1B7M8</accession>
<name>A0A6U1B7M8_9STRA</name>
<dbReference type="EMBL" id="HBHJ01019794">
    <property type="protein sequence ID" value="CAD9695285.1"/>
    <property type="molecule type" value="Transcribed_RNA"/>
</dbReference>
<organism evidence="2">
    <name type="scientific">Rhizochromulina marina</name>
    <dbReference type="NCBI Taxonomy" id="1034831"/>
    <lineage>
        <taxon>Eukaryota</taxon>
        <taxon>Sar</taxon>
        <taxon>Stramenopiles</taxon>
        <taxon>Ochrophyta</taxon>
        <taxon>Dictyochophyceae</taxon>
        <taxon>Rhizochromulinales</taxon>
        <taxon>Rhizochromulina</taxon>
    </lineage>
</organism>
<sequence length="559" mass="57064">MAPQSLASPSAGHEEPDAVVTWAGLLREAYRSRRAEDATAVVVDLEGTAFALPPLLPTLASSPGALAPPALGGDAVLMEEETFAPVHYSFMPAAEDTGAVHVWRLRQGGFMPVLESTALRPEGLLRTVLIIPVLLQQGGKSPQAQAVEAFRLAAEAMERVHSRVAPADLEVLLTARRVFLKKAFFARSHTQHGGQVGDMATGQGGLSDGILAPDKGTSRVLFPALGGAVATGTSLRATANAAVLEDADRSLPSLPPGVLSQNLGVPIVMVALGPPEAGAYSGSPSRILSNSSSRGPSALSPGSDGHGEALDKLKKVALQHGAAFIDLSQEPPNMGGGSPPRRNEGGPGAGQAGTALLEALLLHLLFPEVHAFRPEFAPLASPTSSGGNVALDLLVPVPGAPSSPAGSPNNRQLREALDDEARKVSHLQDDAWLRDLYMQNAEAAAKPLSRRSTTGQAMGTGGRRGRSPQQSKAAASSSSGNNTGSSGRKGRGESTPPSKGGSTGEAGDPTAKTSTPNNPKKFFQSLLGGVNSSSGGGAVASNSSSRSGGTTTGSKGNKK</sequence>
<feature type="compositionally biased region" description="Low complexity" evidence="1">
    <location>
        <begin position="471"/>
        <end position="486"/>
    </location>
</feature>
<dbReference type="AlphaFoldDB" id="A0A6U1B7M8"/>
<feature type="region of interest" description="Disordered" evidence="1">
    <location>
        <begin position="443"/>
        <end position="559"/>
    </location>
</feature>
<protein>
    <submittedName>
        <fullName evidence="2">Uncharacterized protein</fullName>
    </submittedName>
</protein>
<evidence type="ECO:0000313" key="3">
    <source>
        <dbReference type="EMBL" id="CAD9695285.1"/>
    </source>
</evidence>
<feature type="region of interest" description="Disordered" evidence="1">
    <location>
        <begin position="280"/>
        <end position="308"/>
    </location>
</feature>
<reference evidence="2" key="1">
    <citation type="submission" date="2021-01" db="EMBL/GenBank/DDBJ databases">
        <authorList>
            <person name="Corre E."/>
            <person name="Pelletier E."/>
            <person name="Niang G."/>
            <person name="Scheremetjew M."/>
            <person name="Finn R."/>
            <person name="Kale V."/>
            <person name="Holt S."/>
            <person name="Cochrane G."/>
            <person name="Meng A."/>
            <person name="Brown T."/>
            <person name="Cohen L."/>
        </authorList>
    </citation>
    <scope>NUCLEOTIDE SEQUENCE</scope>
    <source>
        <strain evidence="2">CCMP1243</strain>
    </source>
</reference>
<feature type="compositionally biased region" description="Low complexity" evidence="1">
    <location>
        <begin position="528"/>
        <end position="559"/>
    </location>
</feature>